<evidence type="ECO:0000256" key="12">
    <source>
        <dbReference type="RuleBase" id="RU003753"/>
    </source>
</evidence>
<dbReference type="PANTHER" id="PTHR10078:SF30">
    <property type="entry name" value="INTERLEUKIN-1 BETA"/>
    <property type="match status" value="1"/>
</dbReference>
<evidence type="ECO:0000256" key="1">
    <source>
        <dbReference type="ARBA" id="ARBA00004371"/>
    </source>
</evidence>
<comment type="caution">
    <text evidence="13">The sequence shown here is derived from an EMBL/GenBank/DDBJ whole genome shotgun (WGS) entry which is preliminary data.</text>
</comment>
<dbReference type="Pfam" id="PF00340">
    <property type="entry name" value="IL1"/>
    <property type="match status" value="1"/>
</dbReference>
<keyword evidence="8" id="KW-0666">Pyrogen</keyword>
<dbReference type="SUPFAM" id="SSF50353">
    <property type="entry name" value="Cytokine"/>
    <property type="match status" value="1"/>
</dbReference>
<dbReference type="InterPro" id="IPR000975">
    <property type="entry name" value="IL-1_fam"/>
</dbReference>
<dbReference type="PRINTS" id="PR01357">
    <property type="entry name" value="INTRLEUKN1AB"/>
</dbReference>
<gene>
    <name evidence="13" type="ORF">Q5P01_024124</name>
</gene>
<evidence type="ECO:0000256" key="8">
    <source>
        <dbReference type="ARBA" id="ARBA00022620"/>
    </source>
</evidence>
<dbReference type="AlphaFoldDB" id="A0AA88LQ89"/>
<sequence length="274" mass="30936">MADFDLCQALDGPDESALVTCETGNSGNCLDMTDVQEEIFRLEEGLDLVVSRSPKTMLGVANFLLAVSRFKKPLNPRSFELSDEELCSTIMENLVEETIVAPIETFAGKAKRFFQRMSTTKECHLSDTSQKALICSSQGLQLQAITLKGGQCEHKVSFKLSAYIPSYNKDDDDRIVALSIKKHNLHMSCSMNGDTAVLNLEKCSEDHLRHISHDGNLARFLFHKRQRELSLTMFESVQCPGWFISTSSEKENQPVEMCKRGTDYRIMRFMEISQ</sequence>
<keyword evidence="5" id="KW-0963">Cytoplasm</keyword>
<dbReference type="GO" id="GO:0051781">
    <property type="term" value="P:positive regulation of cell division"/>
    <property type="evidence" value="ECO:0007669"/>
    <property type="project" value="UniProtKB-KW"/>
</dbReference>
<evidence type="ECO:0000256" key="3">
    <source>
        <dbReference type="ARBA" id="ARBA00004550"/>
    </source>
</evidence>
<name>A0AA88LQ89_CHASR</name>
<dbReference type="GO" id="GO:0006955">
    <property type="term" value="P:immune response"/>
    <property type="evidence" value="ECO:0007669"/>
    <property type="project" value="InterPro"/>
</dbReference>
<dbReference type="SMART" id="SM00125">
    <property type="entry name" value="IL1"/>
    <property type="match status" value="1"/>
</dbReference>
<evidence type="ECO:0000256" key="6">
    <source>
        <dbReference type="ARBA" id="ARBA00022514"/>
    </source>
</evidence>
<dbReference type="PRINTS" id="PR00264">
    <property type="entry name" value="INTERLEUKIN1"/>
</dbReference>
<dbReference type="GO" id="GO:0042119">
    <property type="term" value="P:neutrophil activation"/>
    <property type="evidence" value="ECO:0007669"/>
    <property type="project" value="TreeGrafter"/>
</dbReference>
<protein>
    <recommendedName>
        <fullName evidence="12">Interleukin-1</fullName>
    </recommendedName>
</protein>
<organism evidence="13 14">
    <name type="scientific">Channa striata</name>
    <name type="common">Snakehead murrel</name>
    <name type="synonym">Ophicephalus striatus</name>
    <dbReference type="NCBI Taxonomy" id="64152"/>
    <lineage>
        <taxon>Eukaryota</taxon>
        <taxon>Metazoa</taxon>
        <taxon>Chordata</taxon>
        <taxon>Craniata</taxon>
        <taxon>Vertebrata</taxon>
        <taxon>Euteleostomi</taxon>
        <taxon>Actinopterygii</taxon>
        <taxon>Neopterygii</taxon>
        <taxon>Teleostei</taxon>
        <taxon>Neoteleostei</taxon>
        <taxon>Acanthomorphata</taxon>
        <taxon>Anabantaria</taxon>
        <taxon>Anabantiformes</taxon>
        <taxon>Channoidei</taxon>
        <taxon>Channidae</taxon>
        <taxon>Channa</taxon>
    </lineage>
</organism>
<keyword evidence="11" id="KW-0497">Mitogen</keyword>
<keyword evidence="7 12" id="KW-0964">Secreted</keyword>
<dbReference type="GO" id="GO:0019221">
    <property type="term" value="P:cytokine-mediated signaling pathway"/>
    <property type="evidence" value="ECO:0007669"/>
    <property type="project" value="TreeGrafter"/>
</dbReference>
<evidence type="ECO:0000256" key="9">
    <source>
        <dbReference type="ARBA" id="ARBA00023198"/>
    </source>
</evidence>
<proteinExistence type="inferred from homology"/>
<evidence type="ECO:0000256" key="2">
    <source>
        <dbReference type="ARBA" id="ARBA00004514"/>
    </source>
</evidence>
<dbReference type="Gene3D" id="2.80.10.50">
    <property type="match status" value="1"/>
</dbReference>
<keyword evidence="6" id="KW-0202">Cytokine</keyword>
<comment type="subcellular location">
    <subcellularLocation>
        <location evidence="2">Cytoplasm</location>
        <location evidence="2">Cytosol</location>
    </subcellularLocation>
    <subcellularLocation>
        <location evidence="1">Lysosome</location>
    </subcellularLocation>
    <subcellularLocation>
        <location evidence="3">Secreted</location>
        <location evidence="3">Extracellular exosome</location>
    </subcellularLocation>
</comment>
<evidence type="ECO:0000256" key="7">
    <source>
        <dbReference type="ARBA" id="ARBA00022525"/>
    </source>
</evidence>
<evidence type="ECO:0000256" key="5">
    <source>
        <dbReference type="ARBA" id="ARBA00022490"/>
    </source>
</evidence>
<dbReference type="PANTHER" id="PTHR10078">
    <property type="entry name" value="INTERLEUKIN-1 FAMILY MEMBER"/>
    <property type="match status" value="1"/>
</dbReference>
<dbReference type="EMBL" id="JAUPFM010000020">
    <property type="protein sequence ID" value="KAK2818563.1"/>
    <property type="molecule type" value="Genomic_DNA"/>
</dbReference>
<dbReference type="GO" id="GO:0005149">
    <property type="term" value="F:interleukin-1 receptor binding"/>
    <property type="evidence" value="ECO:0007669"/>
    <property type="project" value="UniProtKB-UniRule"/>
</dbReference>
<evidence type="ECO:0000313" key="13">
    <source>
        <dbReference type="EMBL" id="KAK2818563.1"/>
    </source>
</evidence>
<dbReference type="Proteomes" id="UP001187415">
    <property type="component" value="Unassembled WGS sequence"/>
</dbReference>
<evidence type="ECO:0000313" key="14">
    <source>
        <dbReference type="Proteomes" id="UP001187415"/>
    </source>
</evidence>
<keyword evidence="9" id="KW-0395">Inflammatory response</keyword>
<keyword evidence="14" id="KW-1185">Reference proteome</keyword>
<evidence type="ECO:0000256" key="11">
    <source>
        <dbReference type="ARBA" id="ARBA00023246"/>
    </source>
</evidence>
<dbReference type="GO" id="GO:0005125">
    <property type="term" value="F:cytokine activity"/>
    <property type="evidence" value="ECO:0007669"/>
    <property type="project" value="UniProtKB-UniRule"/>
</dbReference>
<dbReference type="GO" id="GO:0071222">
    <property type="term" value="P:cellular response to lipopolysaccharide"/>
    <property type="evidence" value="ECO:0007669"/>
    <property type="project" value="TreeGrafter"/>
</dbReference>
<dbReference type="GO" id="GO:0010628">
    <property type="term" value="P:positive regulation of gene expression"/>
    <property type="evidence" value="ECO:0007669"/>
    <property type="project" value="TreeGrafter"/>
</dbReference>
<keyword evidence="10" id="KW-0458">Lysosome</keyword>
<dbReference type="GO" id="GO:1901222">
    <property type="term" value="P:regulation of non-canonical NF-kappaB signal transduction"/>
    <property type="evidence" value="ECO:0007669"/>
    <property type="project" value="TreeGrafter"/>
</dbReference>
<dbReference type="GO" id="GO:0005764">
    <property type="term" value="C:lysosome"/>
    <property type="evidence" value="ECO:0007669"/>
    <property type="project" value="UniProtKB-SubCell"/>
</dbReference>
<comment type="similarity">
    <text evidence="4 12">Belongs to the IL-1 family.</text>
</comment>
<dbReference type="GO" id="GO:0001660">
    <property type="term" value="P:fever generation"/>
    <property type="evidence" value="ECO:0007669"/>
    <property type="project" value="UniProtKB-KW"/>
</dbReference>
<dbReference type="GO" id="GO:0048246">
    <property type="term" value="P:macrophage chemotaxis"/>
    <property type="evidence" value="ECO:0007669"/>
    <property type="project" value="TreeGrafter"/>
</dbReference>
<dbReference type="GO" id="GO:0005829">
    <property type="term" value="C:cytosol"/>
    <property type="evidence" value="ECO:0007669"/>
    <property type="project" value="UniProtKB-SubCell"/>
</dbReference>
<dbReference type="InterPro" id="IPR008996">
    <property type="entry name" value="IL1/FGF"/>
</dbReference>
<evidence type="ECO:0000256" key="10">
    <source>
        <dbReference type="ARBA" id="ARBA00023228"/>
    </source>
</evidence>
<reference evidence="13" key="1">
    <citation type="submission" date="2023-07" db="EMBL/GenBank/DDBJ databases">
        <title>Chromosome-level Genome Assembly of Striped Snakehead (Channa striata).</title>
        <authorList>
            <person name="Liu H."/>
        </authorList>
    </citation>
    <scope>NUCLEOTIDE SEQUENCE</scope>
    <source>
        <strain evidence="13">Gz</strain>
        <tissue evidence="13">Muscle</tissue>
    </source>
</reference>
<evidence type="ECO:0000256" key="4">
    <source>
        <dbReference type="ARBA" id="ARBA00010448"/>
    </source>
</evidence>
<accession>A0AA88LQ89</accession>
<dbReference type="GO" id="GO:0005615">
    <property type="term" value="C:extracellular space"/>
    <property type="evidence" value="ECO:0007669"/>
    <property type="project" value="UniProtKB-KW"/>
</dbReference>